<comment type="caution">
    <text evidence="1">The sequence shown here is derived from an EMBL/GenBank/DDBJ whole genome shotgun (WGS) entry which is preliminary data.</text>
</comment>
<name>A0A6L3T0A6_9HYPH</name>
<keyword evidence="2" id="KW-1185">Reference proteome</keyword>
<proteinExistence type="predicted"/>
<evidence type="ECO:0000313" key="2">
    <source>
        <dbReference type="Proteomes" id="UP000474159"/>
    </source>
</evidence>
<sequence length="74" mass="8371">MGAGFGAATLLALPAQAYEWGGGSCVGRGCVRAIQEGEYRPVRGYRDRERPDIRVIERRRDLRDAEDWDEDDED</sequence>
<dbReference type="AlphaFoldDB" id="A0A6L3T0A6"/>
<organism evidence="1 2">
    <name type="scientific">Methylobacterium soli</name>
    <dbReference type="NCBI Taxonomy" id="553447"/>
    <lineage>
        <taxon>Bacteria</taxon>
        <taxon>Pseudomonadati</taxon>
        <taxon>Pseudomonadota</taxon>
        <taxon>Alphaproteobacteria</taxon>
        <taxon>Hyphomicrobiales</taxon>
        <taxon>Methylobacteriaceae</taxon>
        <taxon>Methylobacterium</taxon>
    </lineage>
</organism>
<reference evidence="1 2" key="1">
    <citation type="submission" date="2019-09" db="EMBL/GenBank/DDBJ databases">
        <title>YIM 48816 draft genome.</title>
        <authorList>
            <person name="Jiang L."/>
        </authorList>
    </citation>
    <scope>NUCLEOTIDE SEQUENCE [LARGE SCALE GENOMIC DNA]</scope>
    <source>
        <strain evidence="1 2">YIM 48816</strain>
    </source>
</reference>
<accession>A0A6L3T0A6</accession>
<evidence type="ECO:0000313" key="1">
    <source>
        <dbReference type="EMBL" id="KAB1077939.1"/>
    </source>
</evidence>
<dbReference type="Proteomes" id="UP000474159">
    <property type="component" value="Unassembled WGS sequence"/>
</dbReference>
<dbReference type="EMBL" id="VZZK01000017">
    <property type="protein sequence ID" value="KAB1077939.1"/>
    <property type="molecule type" value="Genomic_DNA"/>
</dbReference>
<protein>
    <submittedName>
        <fullName evidence="1">Uncharacterized protein</fullName>
    </submittedName>
</protein>
<gene>
    <name evidence="1" type="ORF">F6X53_16875</name>
</gene>